<dbReference type="Proteomes" id="UP000791080">
    <property type="component" value="Unassembled WGS sequence"/>
</dbReference>
<name>A0ABT1JDZ2_ACTCY</name>
<dbReference type="InterPro" id="IPR032350">
    <property type="entry name" value="Nbr1_FW"/>
</dbReference>
<dbReference type="Pfam" id="PF16158">
    <property type="entry name" value="N_BRCA1_IG"/>
    <property type="match status" value="1"/>
</dbReference>
<feature type="domain" description="Nbr1 FW" evidence="2">
    <location>
        <begin position="215"/>
        <end position="304"/>
    </location>
</feature>
<dbReference type="EMBL" id="AUBJ02000001">
    <property type="protein sequence ID" value="MCP2330346.1"/>
    <property type="molecule type" value="Genomic_DNA"/>
</dbReference>
<evidence type="ECO:0000313" key="4">
    <source>
        <dbReference type="Proteomes" id="UP000791080"/>
    </source>
</evidence>
<evidence type="ECO:0000256" key="1">
    <source>
        <dbReference type="SAM" id="MobiDB-lite"/>
    </source>
</evidence>
<evidence type="ECO:0000313" key="3">
    <source>
        <dbReference type="EMBL" id="MCP2330346.1"/>
    </source>
</evidence>
<dbReference type="CDD" id="cd14947">
    <property type="entry name" value="NBR1_like"/>
    <property type="match status" value="1"/>
</dbReference>
<reference evidence="3 4" key="2">
    <citation type="submission" date="2022-06" db="EMBL/GenBank/DDBJ databases">
        <title>Genomic Encyclopedia of Type Strains, Phase I: the one thousand microbial genomes (KMG-I) project.</title>
        <authorList>
            <person name="Kyrpides N."/>
        </authorList>
    </citation>
    <scope>NUCLEOTIDE SEQUENCE [LARGE SCALE GENOMIC DNA]</scope>
    <source>
        <strain evidence="3 4">DSM 43889</strain>
    </source>
</reference>
<dbReference type="PANTHER" id="PTHR20930:SF0">
    <property type="entry name" value="PROTEIN ILRUN"/>
    <property type="match status" value="1"/>
</dbReference>
<dbReference type="InterPro" id="IPR013783">
    <property type="entry name" value="Ig-like_fold"/>
</dbReference>
<dbReference type="Gene3D" id="2.60.40.10">
    <property type="entry name" value="Immunoglobulins"/>
    <property type="match status" value="1"/>
</dbReference>
<gene>
    <name evidence="3" type="ORF">G443_000616</name>
</gene>
<protein>
    <submittedName>
        <fullName evidence="3">Ig-like domain-containing protein</fullName>
    </submittedName>
</protein>
<sequence length="319" mass="35011">MAKRGRKPRTPDPNAGPVAEFAARLWELKQRAGDPSFEAMSGRLGAVACKSSLSAAARGRELPSWETTWEFVRCLAVGVLERDAEEVLTEWRGRWERARARLDGLDEEPACEPPVLGAAALRVPDRRATGQAVPARTAVPQEAPSPPTRWLPSWAPRRTTWALRAGALLGIEITTTTFPSAGAGTPGLEAVVRDPLSTTRRLVPGDDSELRRDVNYPDGTTVHRGEDFVKIWELANTGSVFWRHRYLQRLGPDDPDSCQAPRRVPIPPTAPGETALVSVPMRAPWSLGHSLTEWKMTDADGNFFLPDGLPVHVYVIVVP</sequence>
<accession>A0ABT1JDZ2</accession>
<organism evidence="3 4">
    <name type="scientific">Actinoalloteichus caeruleus DSM 43889</name>
    <dbReference type="NCBI Taxonomy" id="1120930"/>
    <lineage>
        <taxon>Bacteria</taxon>
        <taxon>Bacillati</taxon>
        <taxon>Actinomycetota</taxon>
        <taxon>Actinomycetes</taxon>
        <taxon>Pseudonocardiales</taxon>
        <taxon>Pseudonocardiaceae</taxon>
        <taxon>Actinoalloteichus</taxon>
        <taxon>Actinoalloteichus cyanogriseus</taxon>
    </lineage>
</organism>
<dbReference type="PANTHER" id="PTHR20930">
    <property type="entry name" value="OVARIAN CARCINOMA ANTIGEN CA125-RELATED"/>
    <property type="match status" value="1"/>
</dbReference>
<proteinExistence type="predicted"/>
<comment type="caution">
    <text evidence="3">The sequence shown here is derived from an EMBL/GenBank/DDBJ whole genome shotgun (WGS) entry which is preliminary data.</text>
</comment>
<reference evidence="3 4" key="1">
    <citation type="submission" date="2013-07" db="EMBL/GenBank/DDBJ databases">
        <authorList>
            <consortium name="DOE Joint Genome Institute"/>
            <person name="Reeve W."/>
            <person name="Huntemann M."/>
            <person name="Han J."/>
            <person name="Chen A."/>
            <person name="Kyrpides N."/>
            <person name="Mavromatis K."/>
            <person name="Markowitz V."/>
            <person name="Palaniappan K."/>
            <person name="Ivanova N."/>
            <person name="Schaumberg A."/>
            <person name="Pati A."/>
            <person name="Liolios K."/>
            <person name="Nordberg H.P."/>
            <person name="Cantor M.N."/>
            <person name="Hua S.X."/>
            <person name="Woyke T."/>
        </authorList>
    </citation>
    <scope>NUCLEOTIDE SEQUENCE [LARGE SCALE GENOMIC DNA]</scope>
    <source>
        <strain evidence="3 4">DSM 43889</strain>
    </source>
</reference>
<feature type="region of interest" description="Disordered" evidence="1">
    <location>
        <begin position="131"/>
        <end position="151"/>
    </location>
</feature>
<keyword evidence="4" id="KW-1185">Reference proteome</keyword>
<evidence type="ECO:0000259" key="2">
    <source>
        <dbReference type="Pfam" id="PF16158"/>
    </source>
</evidence>
<dbReference type="RefSeq" id="WP_051313718.1">
    <property type="nucleotide sequence ID" value="NZ_AUBJ02000001.1"/>
</dbReference>